<protein>
    <recommendedName>
        <fullName evidence="2">BON domain-containing protein</fullName>
    </recommendedName>
</protein>
<evidence type="ECO:0000256" key="1">
    <source>
        <dbReference type="SAM" id="MobiDB-lite"/>
    </source>
</evidence>
<dbReference type="InterPro" id="IPR007055">
    <property type="entry name" value="BON_dom"/>
</dbReference>
<sequence>MNDRGNARANPNGNAPGQRRIASDANERAGYGTENWSAERVGRGDFSRGMEWFPEDERTGEVLETWRHRGYGGGRGARANAHYTHGNPGGVGHGYGEGSYGVADAERAGQQDTPRRPRVWPKGYQRSDERIREEAIDRLGRERDIELAQITLDVASGVVTLGGTVQDRRAKRRIEDLVDEVDGVTEIRNDIRVSR</sequence>
<keyword evidence="4" id="KW-1185">Reference proteome</keyword>
<accession>A0ABN7Y7S5</accession>
<feature type="compositionally biased region" description="Low complexity" evidence="1">
    <location>
        <begin position="7"/>
        <end position="17"/>
    </location>
</feature>
<dbReference type="RefSeq" id="WP_224040202.1">
    <property type="nucleotide sequence ID" value="NZ_CAJZAH010000001.1"/>
</dbReference>
<dbReference type="EMBL" id="CAJZAH010000001">
    <property type="protein sequence ID" value="CAG9168539.1"/>
    <property type="molecule type" value="Genomic_DNA"/>
</dbReference>
<dbReference type="InterPro" id="IPR051686">
    <property type="entry name" value="Lipoprotein_DolP"/>
</dbReference>
<name>A0ABN7Y7S5_9BURK</name>
<dbReference type="Pfam" id="PF04972">
    <property type="entry name" value="BON"/>
    <property type="match status" value="1"/>
</dbReference>
<evidence type="ECO:0000313" key="3">
    <source>
        <dbReference type="EMBL" id="CAG9168539.1"/>
    </source>
</evidence>
<dbReference type="Proteomes" id="UP000721236">
    <property type="component" value="Unassembled WGS sequence"/>
</dbReference>
<proteinExistence type="predicted"/>
<comment type="caution">
    <text evidence="3">The sequence shown here is derived from an EMBL/GenBank/DDBJ whole genome shotgun (WGS) entry which is preliminary data.</text>
</comment>
<evidence type="ECO:0000313" key="4">
    <source>
        <dbReference type="Proteomes" id="UP000721236"/>
    </source>
</evidence>
<dbReference type="PROSITE" id="PS50914">
    <property type="entry name" value="BON"/>
    <property type="match status" value="1"/>
</dbReference>
<dbReference type="PANTHER" id="PTHR34606:SF15">
    <property type="entry name" value="BON DOMAIN-CONTAINING PROTEIN"/>
    <property type="match status" value="1"/>
</dbReference>
<evidence type="ECO:0000259" key="2">
    <source>
        <dbReference type="PROSITE" id="PS50914"/>
    </source>
</evidence>
<feature type="region of interest" description="Disordered" evidence="1">
    <location>
        <begin position="1"/>
        <end position="33"/>
    </location>
</feature>
<feature type="domain" description="BON" evidence="2">
    <location>
        <begin position="127"/>
        <end position="195"/>
    </location>
</feature>
<reference evidence="3 4" key="1">
    <citation type="submission" date="2021-08" db="EMBL/GenBank/DDBJ databases">
        <authorList>
            <person name="Peeters C."/>
        </authorList>
    </citation>
    <scope>NUCLEOTIDE SEQUENCE [LARGE SCALE GENOMIC DNA]</scope>
    <source>
        <strain evidence="3 4">LMG 21510</strain>
    </source>
</reference>
<dbReference type="PANTHER" id="PTHR34606">
    <property type="entry name" value="BON DOMAIN-CONTAINING PROTEIN"/>
    <property type="match status" value="1"/>
</dbReference>
<gene>
    <name evidence="3" type="ORF">LMG21510_01121</name>
</gene>
<dbReference type="Gene3D" id="3.30.1340.30">
    <property type="match status" value="1"/>
</dbReference>
<organism evidence="3 4">
    <name type="scientific">Cupriavidus respiraculi</name>
    <dbReference type="NCBI Taxonomy" id="195930"/>
    <lineage>
        <taxon>Bacteria</taxon>
        <taxon>Pseudomonadati</taxon>
        <taxon>Pseudomonadota</taxon>
        <taxon>Betaproteobacteria</taxon>
        <taxon>Burkholderiales</taxon>
        <taxon>Burkholderiaceae</taxon>
        <taxon>Cupriavidus</taxon>
    </lineage>
</organism>